<evidence type="ECO:0000259" key="12">
    <source>
        <dbReference type="PROSITE" id="PS52015"/>
    </source>
</evidence>
<evidence type="ECO:0000256" key="5">
    <source>
        <dbReference type="ARBA" id="ARBA00022519"/>
    </source>
</evidence>
<keyword evidence="7" id="KW-0653">Protein transport</keyword>
<accession>A0A1T4JZW0</accession>
<dbReference type="STRING" id="180163.SAMN02745174_00217"/>
<feature type="transmembrane region" description="Helical" evidence="11">
    <location>
        <begin position="9"/>
        <end position="28"/>
    </location>
</feature>
<dbReference type="InterPro" id="IPR037682">
    <property type="entry name" value="TonB_C"/>
</dbReference>
<evidence type="ECO:0000256" key="1">
    <source>
        <dbReference type="ARBA" id="ARBA00004383"/>
    </source>
</evidence>
<dbReference type="Pfam" id="PF03544">
    <property type="entry name" value="TonB_C"/>
    <property type="match status" value="1"/>
</dbReference>
<dbReference type="Gene3D" id="3.30.1150.10">
    <property type="match status" value="1"/>
</dbReference>
<sequence>MKMKKVDSIALGISIIINIIILLSIPQFKIEKVLNRKLKVGLVALDSNKRRVTKKTFKDSEKTITKNTPAPKPKPAVEKTVKKEDVKKKQELSLDQLEKTITKANIDVLSKDTPSKKIVAKSLSGEISKKKKIEKSFSRESNLEKSLTPLVNLNDGISATSEEGFEIPDTKEVLNQSEDKIPVDFGKVYDVTSLNEGLPSGYKLGVEDGDIIAKWDPDNREPIYPESAQVRGMQGTVKLRLTIDPRGNVESLTLEKGSGVPEINFAIEKIARTWKIYLSKNGLNIKGDVILEYNFKLVGKN</sequence>
<keyword evidence="5" id="KW-0997">Cell inner membrane</keyword>
<keyword evidence="14" id="KW-1185">Reference proteome</keyword>
<dbReference type="GO" id="GO:0031992">
    <property type="term" value="F:energy transducer activity"/>
    <property type="evidence" value="ECO:0007669"/>
    <property type="project" value="TreeGrafter"/>
</dbReference>
<comment type="similarity">
    <text evidence="2">Belongs to the TonB family.</text>
</comment>
<dbReference type="PANTHER" id="PTHR33446">
    <property type="entry name" value="PROTEIN TONB-RELATED"/>
    <property type="match status" value="1"/>
</dbReference>
<dbReference type="PANTHER" id="PTHR33446:SF2">
    <property type="entry name" value="PROTEIN TONB"/>
    <property type="match status" value="1"/>
</dbReference>
<evidence type="ECO:0000256" key="7">
    <source>
        <dbReference type="ARBA" id="ARBA00022927"/>
    </source>
</evidence>
<evidence type="ECO:0000313" key="14">
    <source>
        <dbReference type="Proteomes" id="UP000191153"/>
    </source>
</evidence>
<dbReference type="EMBL" id="FUWX01000004">
    <property type="protein sequence ID" value="SJZ35766.1"/>
    <property type="molecule type" value="Genomic_DNA"/>
</dbReference>
<evidence type="ECO:0000313" key="13">
    <source>
        <dbReference type="EMBL" id="SJZ35766.1"/>
    </source>
</evidence>
<keyword evidence="4" id="KW-1003">Cell membrane</keyword>
<evidence type="ECO:0000256" key="10">
    <source>
        <dbReference type="SAM" id="MobiDB-lite"/>
    </source>
</evidence>
<dbReference type="GO" id="GO:0055085">
    <property type="term" value="P:transmembrane transport"/>
    <property type="evidence" value="ECO:0007669"/>
    <property type="project" value="InterPro"/>
</dbReference>
<dbReference type="GO" id="GO:0015031">
    <property type="term" value="P:protein transport"/>
    <property type="evidence" value="ECO:0007669"/>
    <property type="project" value="UniProtKB-KW"/>
</dbReference>
<name>A0A1T4JZW0_9FUSO</name>
<dbReference type="AlphaFoldDB" id="A0A1T4JZW0"/>
<gene>
    <name evidence="13" type="ORF">SAMN02745174_00217</name>
</gene>
<keyword evidence="3" id="KW-0813">Transport</keyword>
<evidence type="ECO:0000256" key="6">
    <source>
        <dbReference type="ARBA" id="ARBA00022692"/>
    </source>
</evidence>
<feature type="region of interest" description="Disordered" evidence="10">
    <location>
        <begin position="58"/>
        <end position="82"/>
    </location>
</feature>
<keyword evidence="8 11" id="KW-1133">Transmembrane helix</keyword>
<keyword evidence="6 11" id="KW-0812">Transmembrane</keyword>
<reference evidence="13 14" key="1">
    <citation type="submission" date="2017-02" db="EMBL/GenBank/DDBJ databases">
        <authorList>
            <person name="Peterson S.W."/>
        </authorList>
    </citation>
    <scope>NUCLEOTIDE SEQUENCE [LARGE SCALE GENOMIC DNA]</scope>
    <source>
        <strain evidence="13 14">ATCC 700028</strain>
    </source>
</reference>
<feature type="domain" description="TonB C-terminal" evidence="12">
    <location>
        <begin position="209"/>
        <end position="301"/>
    </location>
</feature>
<evidence type="ECO:0000256" key="11">
    <source>
        <dbReference type="SAM" id="Phobius"/>
    </source>
</evidence>
<evidence type="ECO:0000256" key="9">
    <source>
        <dbReference type="ARBA" id="ARBA00023136"/>
    </source>
</evidence>
<comment type="subcellular location">
    <subcellularLocation>
        <location evidence="1">Cell inner membrane</location>
        <topology evidence="1">Single-pass membrane protein</topology>
        <orientation evidence="1">Periplasmic side</orientation>
    </subcellularLocation>
</comment>
<dbReference type="GO" id="GO:0098797">
    <property type="term" value="C:plasma membrane protein complex"/>
    <property type="evidence" value="ECO:0007669"/>
    <property type="project" value="TreeGrafter"/>
</dbReference>
<dbReference type="NCBIfam" id="TIGR01352">
    <property type="entry name" value="tonB_Cterm"/>
    <property type="match status" value="1"/>
</dbReference>
<dbReference type="InterPro" id="IPR051045">
    <property type="entry name" value="TonB-dependent_transducer"/>
</dbReference>
<dbReference type="Proteomes" id="UP000191153">
    <property type="component" value="Unassembled WGS sequence"/>
</dbReference>
<proteinExistence type="inferred from homology"/>
<dbReference type="PROSITE" id="PS52015">
    <property type="entry name" value="TONB_CTD"/>
    <property type="match status" value="1"/>
</dbReference>
<dbReference type="SUPFAM" id="SSF74653">
    <property type="entry name" value="TolA/TonB C-terminal domain"/>
    <property type="match status" value="1"/>
</dbReference>
<evidence type="ECO:0000256" key="4">
    <source>
        <dbReference type="ARBA" id="ARBA00022475"/>
    </source>
</evidence>
<keyword evidence="9 11" id="KW-0472">Membrane</keyword>
<evidence type="ECO:0000256" key="2">
    <source>
        <dbReference type="ARBA" id="ARBA00006555"/>
    </source>
</evidence>
<organism evidence="13 14">
    <name type="scientific">Cetobacterium ceti</name>
    <dbReference type="NCBI Taxonomy" id="180163"/>
    <lineage>
        <taxon>Bacteria</taxon>
        <taxon>Fusobacteriati</taxon>
        <taxon>Fusobacteriota</taxon>
        <taxon>Fusobacteriia</taxon>
        <taxon>Fusobacteriales</taxon>
        <taxon>Fusobacteriaceae</taxon>
        <taxon>Cetobacterium</taxon>
    </lineage>
</organism>
<evidence type="ECO:0000256" key="8">
    <source>
        <dbReference type="ARBA" id="ARBA00022989"/>
    </source>
</evidence>
<evidence type="ECO:0000256" key="3">
    <source>
        <dbReference type="ARBA" id="ARBA00022448"/>
    </source>
</evidence>
<dbReference type="InterPro" id="IPR006260">
    <property type="entry name" value="TonB/TolA_C"/>
</dbReference>
<protein>
    <submittedName>
        <fullName evidence="13">Protein TonB</fullName>
    </submittedName>
</protein>